<evidence type="ECO:0000313" key="2">
    <source>
        <dbReference type="Proteomes" id="UP001143480"/>
    </source>
</evidence>
<dbReference type="Proteomes" id="UP001143480">
    <property type="component" value="Unassembled WGS sequence"/>
</dbReference>
<dbReference type="AlphaFoldDB" id="A0A9W6KZ15"/>
<proteinExistence type="predicted"/>
<sequence length="40" mass="4257">MEGCIDRVGVRYARAGRPAPTTASLVARALQDGLIDLDDL</sequence>
<reference evidence="1" key="1">
    <citation type="journal article" date="2014" name="Int. J. Syst. Evol. Microbiol.">
        <title>Complete genome sequence of Corynebacterium casei LMG S-19264T (=DSM 44701T), isolated from a smear-ripened cheese.</title>
        <authorList>
            <consortium name="US DOE Joint Genome Institute (JGI-PGF)"/>
            <person name="Walter F."/>
            <person name="Albersmeier A."/>
            <person name="Kalinowski J."/>
            <person name="Ruckert C."/>
        </authorList>
    </citation>
    <scope>NUCLEOTIDE SEQUENCE</scope>
    <source>
        <strain evidence="1">VKM Ac-1321</strain>
    </source>
</reference>
<accession>A0A9W6KZ15</accession>
<protein>
    <submittedName>
        <fullName evidence="1">Uncharacterized protein</fullName>
    </submittedName>
</protein>
<keyword evidence="2" id="KW-1185">Reference proteome</keyword>
<name>A0A9W6KZ15_9ACTN</name>
<evidence type="ECO:0000313" key="1">
    <source>
        <dbReference type="EMBL" id="GLL08064.1"/>
    </source>
</evidence>
<reference evidence="1" key="2">
    <citation type="submission" date="2023-01" db="EMBL/GenBank/DDBJ databases">
        <authorList>
            <person name="Sun Q."/>
            <person name="Evtushenko L."/>
        </authorList>
    </citation>
    <scope>NUCLEOTIDE SEQUENCE</scope>
    <source>
        <strain evidence="1">VKM Ac-1321</strain>
    </source>
</reference>
<dbReference type="EMBL" id="BSFP01000124">
    <property type="protein sequence ID" value="GLL08064.1"/>
    <property type="molecule type" value="Genomic_DNA"/>
</dbReference>
<organism evidence="1 2">
    <name type="scientific">Dactylosporangium matsuzakiense</name>
    <dbReference type="NCBI Taxonomy" id="53360"/>
    <lineage>
        <taxon>Bacteria</taxon>
        <taxon>Bacillati</taxon>
        <taxon>Actinomycetota</taxon>
        <taxon>Actinomycetes</taxon>
        <taxon>Micromonosporales</taxon>
        <taxon>Micromonosporaceae</taxon>
        <taxon>Dactylosporangium</taxon>
    </lineage>
</organism>
<gene>
    <name evidence="1" type="ORF">GCM10017581_098240</name>
</gene>
<comment type="caution">
    <text evidence="1">The sequence shown here is derived from an EMBL/GenBank/DDBJ whole genome shotgun (WGS) entry which is preliminary data.</text>
</comment>